<dbReference type="InterPro" id="IPR001138">
    <property type="entry name" value="Zn2Cys6_DnaBD"/>
</dbReference>
<evidence type="ECO:0000256" key="1">
    <source>
        <dbReference type="ARBA" id="ARBA00022723"/>
    </source>
</evidence>
<feature type="region of interest" description="Disordered" evidence="6">
    <location>
        <begin position="111"/>
        <end position="168"/>
    </location>
</feature>
<dbReference type="InterPro" id="IPR007219">
    <property type="entry name" value="XnlR_reg_dom"/>
</dbReference>
<evidence type="ECO:0000313" key="9">
    <source>
        <dbReference type="Proteomes" id="UP001396898"/>
    </source>
</evidence>
<keyword evidence="4" id="KW-0804">Transcription</keyword>
<dbReference type="CDD" id="cd00067">
    <property type="entry name" value="GAL4"/>
    <property type="match status" value="1"/>
</dbReference>
<dbReference type="PANTHER" id="PTHR47424">
    <property type="entry name" value="REGULATORY PROTEIN GAL4"/>
    <property type="match status" value="1"/>
</dbReference>
<proteinExistence type="predicted"/>
<evidence type="ECO:0000259" key="7">
    <source>
        <dbReference type="PROSITE" id="PS50048"/>
    </source>
</evidence>
<evidence type="ECO:0000256" key="3">
    <source>
        <dbReference type="ARBA" id="ARBA00023125"/>
    </source>
</evidence>
<reference evidence="8 9" key="1">
    <citation type="submission" date="2023-01" db="EMBL/GenBank/DDBJ databases">
        <title>Analysis of 21 Apiospora genomes using comparative genomics revels a genus with tremendous synthesis potential of carbohydrate active enzymes and secondary metabolites.</title>
        <authorList>
            <person name="Sorensen T."/>
        </authorList>
    </citation>
    <scope>NUCLEOTIDE SEQUENCE [LARGE SCALE GENOMIC DNA]</scope>
    <source>
        <strain evidence="8 9">CBS 20057</strain>
    </source>
</reference>
<feature type="compositionally biased region" description="Polar residues" evidence="6">
    <location>
        <begin position="111"/>
        <end position="121"/>
    </location>
</feature>
<keyword evidence="1" id="KW-0479">Metal-binding</keyword>
<dbReference type="Proteomes" id="UP001396898">
    <property type="component" value="Unassembled WGS sequence"/>
</dbReference>
<dbReference type="Pfam" id="PF04082">
    <property type="entry name" value="Fungal_trans"/>
    <property type="match status" value="1"/>
</dbReference>
<keyword evidence="2" id="KW-0805">Transcription regulation</keyword>
<dbReference type="SUPFAM" id="SSF57701">
    <property type="entry name" value="Zn2/Cys6 DNA-binding domain"/>
    <property type="match status" value="1"/>
</dbReference>
<dbReference type="Pfam" id="PF00172">
    <property type="entry name" value="Zn_clus"/>
    <property type="match status" value="1"/>
</dbReference>
<keyword evidence="3" id="KW-0238">DNA-binding</keyword>
<feature type="domain" description="Zn(2)-C6 fungal-type" evidence="7">
    <location>
        <begin position="37"/>
        <end position="66"/>
    </location>
</feature>
<keyword evidence="9" id="KW-1185">Reference proteome</keyword>
<comment type="caution">
    <text evidence="8">The sequence shown here is derived from an EMBL/GenBank/DDBJ whole genome shotgun (WGS) entry which is preliminary data.</text>
</comment>
<dbReference type="PROSITE" id="PS50048">
    <property type="entry name" value="ZN2_CY6_FUNGAL_2"/>
    <property type="match status" value="1"/>
</dbReference>
<evidence type="ECO:0000256" key="4">
    <source>
        <dbReference type="ARBA" id="ARBA00023163"/>
    </source>
</evidence>
<dbReference type="InterPro" id="IPR051127">
    <property type="entry name" value="Fungal_SecMet_Regulators"/>
</dbReference>
<evidence type="ECO:0000313" key="8">
    <source>
        <dbReference type="EMBL" id="KAK8018939.1"/>
    </source>
</evidence>
<keyword evidence="5" id="KW-0539">Nucleus</keyword>
<dbReference type="InterPro" id="IPR036864">
    <property type="entry name" value="Zn2-C6_fun-type_DNA-bd_sf"/>
</dbReference>
<sequence length="736" mass="81682">MGRDPPTKVSRRQQQRLPVNQRRHKVAPENRKRVSTACNSCNVRRIKCTGESPCQPCRNSSRECQYPEAVEKVSVSRPEWEELMAKCARLERCLEQAVPDATQRRRLLESQLSVSAGSSPWDSEVAQPIYGSNETSPSEESASSERGGSKSSPRGELRILSDEDNPTRYLGPTSGAAFLGHVKEFMANVFSLGWPSNDCPSDTISLLDSIGRFQIRDRRSFRPRHGERPAGLPRKDELNAMLTKSSHFLQDAQNDSYCGGVLYWDNLDPLKLDLDSLDAQPADARECRQLALIHAAIATACILDTSPPTNNNANTGDAFFERAKSLTRNPLDAASCSMLDLPVLTNMAVYLIEVDRTDAAYFHISLGMHIAITHGAHQGCIQDEQEKRSFWALYLLDRWLCVLLGRPPTLMDESIHLALPDDSRGLAESLGLIAHVKLAKIAGHIIRKACQSSPGDRDDILTDPSYVDSTLRMLQKWSATLPAALRLSNHHLGTDRAACELRMKHNQLVLLTTRPTLLDILGKSLAARIEHRKWNWHNSPQYSHAWHCLDAARENLRLAKWILGMKSSSRTRGLLAPLLYNVFDAAVIVLLHELLADPSDTNPDDNITFAIDWFDKQAKSSCSSLPNDCARVLRDMKTLVQRMLHHGLGAGVVPSGVAASAHTINPVSKRNMSISQAPSPAIYDVGFILNPEIPPETPAPAPAHPSVNTSSHALFTELSSWISHDEHHAYDNYSTY</sequence>
<feature type="compositionally biased region" description="Low complexity" evidence="6">
    <location>
        <begin position="132"/>
        <end position="152"/>
    </location>
</feature>
<dbReference type="SMART" id="SM00906">
    <property type="entry name" value="Fungal_trans"/>
    <property type="match status" value="1"/>
</dbReference>
<protein>
    <recommendedName>
        <fullName evidence="7">Zn(2)-C6 fungal-type domain-containing protein</fullName>
    </recommendedName>
</protein>
<dbReference type="Gene3D" id="4.10.240.10">
    <property type="entry name" value="Zn(2)-C6 fungal-type DNA-binding domain"/>
    <property type="match status" value="1"/>
</dbReference>
<dbReference type="EMBL" id="JAQQWI010000010">
    <property type="protein sequence ID" value="KAK8018939.1"/>
    <property type="molecule type" value="Genomic_DNA"/>
</dbReference>
<feature type="region of interest" description="Disordered" evidence="6">
    <location>
        <begin position="1"/>
        <end position="31"/>
    </location>
</feature>
<accession>A0ABR1RVF6</accession>
<organism evidence="8 9">
    <name type="scientific">Apiospora marii</name>
    <dbReference type="NCBI Taxonomy" id="335849"/>
    <lineage>
        <taxon>Eukaryota</taxon>
        <taxon>Fungi</taxon>
        <taxon>Dikarya</taxon>
        <taxon>Ascomycota</taxon>
        <taxon>Pezizomycotina</taxon>
        <taxon>Sordariomycetes</taxon>
        <taxon>Xylariomycetidae</taxon>
        <taxon>Amphisphaeriales</taxon>
        <taxon>Apiosporaceae</taxon>
        <taxon>Apiospora</taxon>
    </lineage>
</organism>
<dbReference type="SMART" id="SM00066">
    <property type="entry name" value="GAL4"/>
    <property type="match status" value="1"/>
</dbReference>
<name>A0ABR1RVF6_9PEZI</name>
<evidence type="ECO:0000256" key="2">
    <source>
        <dbReference type="ARBA" id="ARBA00023015"/>
    </source>
</evidence>
<evidence type="ECO:0000256" key="6">
    <source>
        <dbReference type="SAM" id="MobiDB-lite"/>
    </source>
</evidence>
<gene>
    <name evidence="8" type="ORF">PG991_008129</name>
</gene>
<dbReference type="CDD" id="cd12148">
    <property type="entry name" value="fungal_TF_MHR"/>
    <property type="match status" value="1"/>
</dbReference>
<evidence type="ECO:0000256" key="5">
    <source>
        <dbReference type="ARBA" id="ARBA00023242"/>
    </source>
</evidence>
<dbReference type="PANTHER" id="PTHR47424:SF3">
    <property type="entry name" value="REGULATORY PROTEIN GAL4"/>
    <property type="match status" value="1"/>
</dbReference>